<dbReference type="AlphaFoldDB" id="A0A3S4R4M3"/>
<gene>
    <name evidence="6" type="primary">rutR</name>
    <name evidence="6" type="ORF">NCTC11636_02116</name>
</gene>
<dbReference type="InterPro" id="IPR001647">
    <property type="entry name" value="HTH_TetR"/>
</dbReference>
<dbReference type="PANTHER" id="PTHR30055">
    <property type="entry name" value="HTH-TYPE TRANSCRIPTIONAL REGULATOR RUTR"/>
    <property type="match status" value="1"/>
</dbReference>
<dbReference type="InterPro" id="IPR050109">
    <property type="entry name" value="HTH-type_TetR-like_transc_reg"/>
</dbReference>
<evidence type="ECO:0000313" key="7">
    <source>
        <dbReference type="Proteomes" id="UP000266895"/>
    </source>
</evidence>
<evidence type="ECO:0000256" key="4">
    <source>
        <dbReference type="PROSITE-ProRule" id="PRU00335"/>
    </source>
</evidence>
<evidence type="ECO:0000256" key="1">
    <source>
        <dbReference type="ARBA" id="ARBA00023015"/>
    </source>
</evidence>
<dbReference type="GO" id="GO:0003700">
    <property type="term" value="F:DNA-binding transcription factor activity"/>
    <property type="evidence" value="ECO:0007669"/>
    <property type="project" value="TreeGrafter"/>
</dbReference>
<dbReference type="Pfam" id="PF00440">
    <property type="entry name" value="TetR_N"/>
    <property type="match status" value="1"/>
</dbReference>
<dbReference type="EMBL" id="LR134350">
    <property type="protein sequence ID" value="VEG29583.1"/>
    <property type="molecule type" value="Genomic_DNA"/>
</dbReference>
<dbReference type="PANTHER" id="PTHR30055:SF234">
    <property type="entry name" value="HTH-TYPE TRANSCRIPTIONAL REGULATOR BETI"/>
    <property type="match status" value="1"/>
</dbReference>
<dbReference type="KEGG" id="ahw:NCTC11636_02116"/>
<dbReference type="PRINTS" id="PR00455">
    <property type="entry name" value="HTHTETR"/>
</dbReference>
<dbReference type="GO" id="GO:0000976">
    <property type="term" value="F:transcription cis-regulatory region binding"/>
    <property type="evidence" value="ECO:0007669"/>
    <property type="project" value="TreeGrafter"/>
</dbReference>
<proteinExistence type="predicted"/>
<evidence type="ECO:0000256" key="2">
    <source>
        <dbReference type="ARBA" id="ARBA00023125"/>
    </source>
</evidence>
<dbReference type="RefSeq" id="WP_126383079.1">
    <property type="nucleotide sequence ID" value="NZ_LR134350.1"/>
</dbReference>
<evidence type="ECO:0000259" key="5">
    <source>
        <dbReference type="PROSITE" id="PS50977"/>
    </source>
</evidence>
<keyword evidence="2 4" id="KW-0238">DNA-binding</keyword>
<dbReference type="Proteomes" id="UP000266895">
    <property type="component" value="Chromosome"/>
</dbReference>
<organism evidence="6 7">
    <name type="scientific">Actinomyces howellii</name>
    <dbReference type="NCBI Taxonomy" id="52771"/>
    <lineage>
        <taxon>Bacteria</taxon>
        <taxon>Bacillati</taxon>
        <taxon>Actinomycetota</taxon>
        <taxon>Actinomycetes</taxon>
        <taxon>Actinomycetales</taxon>
        <taxon>Actinomycetaceae</taxon>
        <taxon>Actinomyces</taxon>
    </lineage>
</organism>
<keyword evidence="3" id="KW-0804">Transcription</keyword>
<keyword evidence="7" id="KW-1185">Reference proteome</keyword>
<name>A0A3S4R4M3_9ACTO</name>
<dbReference type="OrthoDB" id="3691941at2"/>
<protein>
    <submittedName>
        <fullName evidence="6">Rut operon repressor</fullName>
    </submittedName>
</protein>
<dbReference type="SUPFAM" id="SSF46689">
    <property type="entry name" value="Homeodomain-like"/>
    <property type="match status" value="1"/>
</dbReference>
<dbReference type="InterPro" id="IPR009057">
    <property type="entry name" value="Homeodomain-like_sf"/>
</dbReference>
<reference evidence="6 7" key="1">
    <citation type="submission" date="2018-12" db="EMBL/GenBank/DDBJ databases">
        <authorList>
            <consortium name="Pathogen Informatics"/>
        </authorList>
    </citation>
    <scope>NUCLEOTIDE SEQUENCE [LARGE SCALE GENOMIC DNA]</scope>
    <source>
        <strain evidence="6 7">NCTC11636</strain>
    </source>
</reference>
<dbReference type="PROSITE" id="PS50977">
    <property type="entry name" value="HTH_TETR_2"/>
    <property type="match status" value="1"/>
</dbReference>
<accession>A0A3S4R4M3</accession>
<evidence type="ECO:0000313" key="6">
    <source>
        <dbReference type="EMBL" id="VEG29583.1"/>
    </source>
</evidence>
<keyword evidence="1" id="KW-0805">Transcription regulation</keyword>
<feature type="domain" description="HTH tetR-type" evidence="5">
    <location>
        <begin position="11"/>
        <end position="71"/>
    </location>
</feature>
<sequence>MSTPRKRLPAAERRESILAAAAEVFGEYGYSAARTDAIAQLAGISQALVIRSFGSKEALFIATAERVVDHVAEAFHAAIAGADERERVESRLGAAYVRLAEDRGALVTLLHLFTLGHHPTIGPIARESFLRIYTILREEAGFSADRATTFLATGMLVSTIFGLRLQSQDHPLAAELLQATFRENTGLVSDLFGG</sequence>
<feature type="DNA-binding region" description="H-T-H motif" evidence="4">
    <location>
        <begin position="34"/>
        <end position="53"/>
    </location>
</feature>
<evidence type="ECO:0000256" key="3">
    <source>
        <dbReference type="ARBA" id="ARBA00023163"/>
    </source>
</evidence>
<dbReference type="Gene3D" id="1.10.357.10">
    <property type="entry name" value="Tetracycline Repressor, domain 2"/>
    <property type="match status" value="1"/>
</dbReference>